<organism evidence="1 2">
    <name type="scientific">Cohaesibacter marisflavi</name>
    <dbReference type="NCBI Taxonomy" id="655353"/>
    <lineage>
        <taxon>Bacteria</taxon>
        <taxon>Pseudomonadati</taxon>
        <taxon>Pseudomonadota</taxon>
        <taxon>Alphaproteobacteria</taxon>
        <taxon>Hyphomicrobiales</taxon>
        <taxon>Cohaesibacteraceae</taxon>
    </lineage>
</organism>
<dbReference type="SUPFAM" id="SSF47473">
    <property type="entry name" value="EF-hand"/>
    <property type="match status" value="1"/>
</dbReference>
<evidence type="ECO:0008006" key="3">
    <source>
        <dbReference type="Google" id="ProtNLM"/>
    </source>
</evidence>
<dbReference type="Proteomes" id="UP000199236">
    <property type="component" value="Unassembled WGS sequence"/>
</dbReference>
<accession>A0A1I5EID4</accession>
<name>A0A1I5EID4_9HYPH</name>
<dbReference type="AlphaFoldDB" id="A0A1I5EID4"/>
<dbReference type="RefSeq" id="WP_090070787.1">
    <property type="nucleotide sequence ID" value="NZ_FOVR01000003.1"/>
</dbReference>
<dbReference type="Gene3D" id="1.10.238.10">
    <property type="entry name" value="EF-hand"/>
    <property type="match status" value="1"/>
</dbReference>
<sequence length="147" mass="16180">MISGASSYMPIFRISNADAVDMMIEKYDLDKSGDLNVDEAQNVPILSRKNFETADSFGDGKLTEKEFMTYLDQMKLEIGQGSATNPMALLMGGSPINEDVFSQIVSEVSNNEGKQNFIDYMLHLTKEYEAAMKAPVDEEGSSVDLSA</sequence>
<evidence type="ECO:0000313" key="2">
    <source>
        <dbReference type="Proteomes" id="UP000199236"/>
    </source>
</evidence>
<evidence type="ECO:0000313" key="1">
    <source>
        <dbReference type="EMBL" id="SFO11083.1"/>
    </source>
</evidence>
<gene>
    <name evidence="1" type="ORF">SAMN04488056_103192</name>
</gene>
<proteinExistence type="predicted"/>
<dbReference type="EMBL" id="FOVR01000003">
    <property type="protein sequence ID" value="SFO11083.1"/>
    <property type="molecule type" value="Genomic_DNA"/>
</dbReference>
<reference evidence="1 2" key="1">
    <citation type="submission" date="2016-10" db="EMBL/GenBank/DDBJ databases">
        <authorList>
            <person name="de Groot N.N."/>
        </authorList>
    </citation>
    <scope>NUCLEOTIDE SEQUENCE [LARGE SCALE GENOMIC DNA]</scope>
    <source>
        <strain evidence="1 2">CGMCC 1.9157</strain>
    </source>
</reference>
<keyword evidence="2" id="KW-1185">Reference proteome</keyword>
<dbReference type="OrthoDB" id="8446196at2"/>
<dbReference type="InterPro" id="IPR011992">
    <property type="entry name" value="EF-hand-dom_pair"/>
</dbReference>
<protein>
    <recommendedName>
        <fullName evidence="3">EF hand</fullName>
    </recommendedName>
</protein>